<keyword evidence="2" id="KW-1185">Reference proteome</keyword>
<organism evidence="1 2">
    <name type="scientific">Sistotremastrum suecicum HHB10207 ss-3</name>
    <dbReference type="NCBI Taxonomy" id="1314776"/>
    <lineage>
        <taxon>Eukaryota</taxon>
        <taxon>Fungi</taxon>
        <taxon>Dikarya</taxon>
        <taxon>Basidiomycota</taxon>
        <taxon>Agaricomycotina</taxon>
        <taxon>Agaricomycetes</taxon>
        <taxon>Sistotremastrales</taxon>
        <taxon>Sistotremastraceae</taxon>
        <taxon>Sistotremastrum</taxon>
    </lineage>
</organism>
<protein>
    <submittedName>
        <fullName evidence="1">Uncharacterized protein</fullName>
    </submittedName>
</protein>
<dbReference type="AlphaFoldDB" id="A0A166IZ05"/>
<sequence length="332" mass="37755">MAPVTRARAAFQRWQRLRLPSELVHQVLSDLVGEHLHLLFTKSEPVWDMIGTMLGVSFQYRSVTAALLRKALSSGGPEGYSDDHSEVVLASSLDRIRRVRRLCQKSRHAPDEYLQSLPDLMVRESDIWSVPLFRIYLGLSGGEALLFYAAALDDINVMLDPAIKIFSVFGNVLAFRKSVRSRELTSRGCYAVAVVEQRFLICSYLHLLSRIYTLAQMEIEFLRLPRGPETEPTFKFEECLSKLWPALDEERGQWLELLEMVDTPLNPLTLTRQLTSLTKIGQTLKELLATHPELQKRAPHFEALLDAPNRIQKTWDVGGTVPFTQQILALTP</sequence>
<dbReference type="Proteomes" id="UP000076798">
    <property type="component" value="Unassembled WGS sequence"/>
</dbReference>
<evidence type="ECO:0000313" key="1">
    <source>
        <dbReference type="EMBL" id="KZT44214.1"/>
    </source>
</evidence>
<evidence type="ECO:0000313" key="2">
    <source>
        <dbReference type="Proteomes" id="UP000076798"/>
    </source>
</evidence>
<dbReference type="EMBL" id="KV428005">
    <property type="protein sequence ID" value="KZT44214.1"/>
    <property type="molecule type" value="Genomic_DNA"/>
</dbReference>
<reference evidence="1 2" key="1">
    <citation type="journal article" date="2016" name="Mol. Biol. Evol.">
        <title>Comparative Genomics of Early-Diverging Mushroom-Forming Fungi Provides Insights into the Origins of Lignocellulose Decay Capabilities.</title>
        <authorList>
            <person name="Nagy L.G."/>
            <person name="Riley R."/>
            <person name="Tritt A."/>
            <person name="Adam C."/>
            <person name="Daum C."/>
            <person name="Floudas D."/>
            <person name="Sun H."/>
            <person name="Yadav J.S."/>
            <person name="Pangilinan J."/>
            <person name="Larsson K.H."/>
            <person name="Matsuura K."/>
            <person name="Barry K."/>
            <person name="Labutti K."/>
            <person name="Kuo R."/>
            <person name="Ohm R.A."/>
            <person name="Bhattacharya S.S."/>
            <person name="Shirouzu T."/>
            <person name="Yoshinaga Y."/>
            <person name="Martin F.M."/>
            <person name="Grigoriev I.V."/>
            <person name="Hibbett D.S."/>
        </authorList>
    </citation>
    <scope>NUCLEOTIDE SEQUENCE [LARGE SCALE GENOMIC DNA]</scope>
    <source>
        <strain evidence="1 2">HHB10207 ss-3</strain>
    </source>
</reference>
<accession>A0A166IZ05</accession>
<gene>
    <name evidence="1" type="ORF">SISSUDRAFT_1057196</name>
</gene>
<proteinExistence type="predicted"/>
<name>A0A166IZ05_9AGAM</name>